<evidence type="ECO:0000256" key="1">
    <source>
        <dbReference type="RuleBase" id="RU003682"/>
    </source>
</evidence>
<dbReference type="AlphaFoldDB" id="A0A9N9ENL9"/>
<dbReference type="InterPro" id="IPR005123">
    <property type="entry name" value="Oxoglu/Fe-dep_dioxygenase_dom"/>
</dbReference>
<dbReference type="GO" id="GO:0046872">
    <property type="term" value="F:metal ion binding"/>
    <property type="evidence" value="ECO:0007669"/>
    <property type="project" value="UniProtKB-KW"/>
</dbReference>
<proteinExistence type="inferred from homology"/>
<feature type="non-terminal residue" evidence="3">
    <location>
        <position position="322"/>
    </location>
</feature>
<keyword evidence="4" id="KW-1185">Reference proteome</keyword>
<comment type="caution">
    <text evidence="3">The sequence shown here is derived from an EMBL/GenBank/DDBJ whole genome shotgun (WGS) entry which is preliminary data.</text>
</comment>
<dbReference type="PRINTS" id="PR00682">
    <property type="entry name" value="IPNSYNTHASE"/>
</dbReference>
<dbReference type="PANTHER" id="PTHR47990">
    <property type="entry name" value="2-OXOGLUTARATE (2OG) AND FE(II)-DEPENDENT OXYGENASE SUPERFAMILY PROTEIN-RELATED"/>
    <property type="match status" value="1"/>
</dbReference>
<comment type="similarity">
    <text evidence="1">Belongs to the iron/ascorbate-dependent oxidoreductase family.</text>
</comment>
<dbReference type="Pfam" id="PF14226">
    <property type="entry name" value="DIOX_N"/>
    <property type="match status" value="1"/>
</dbReference>
<organism evidence="3 4">
    <name type="scientific">Dentiscutata erythropus</name>
    <dbReference type="NCBI Taxonomy" id="1348616"/>
    <lineage>
        <taxon>Eukaryota</taxon>
        <taxon>Fungi</taxon>
        <taxon>Fungi incertae sedis</taxon>
        <taxon>Mucoromycota</taxon>
        <taxon>Glomeromycotina</taxon>
        <taxon>Glomeromycetes</taxon>
        <taxon>Diversisporales</taxon>
        <taxon>Gigasporaceae</taxon>
        <taxon>Dentiscutata</taxon>
    </lineage>
</organism>
<evidence type="ECO:0000259" key="2">
    <source>
        <dbReference type="PROSITE" id="PS51471"/>
    </source>
</evidence>
<feature type="domain" description="Fe2OG dioxygenase" evidence="2">
    <location>
        <begin position="172"/>
        <end position="278"/>
    </location>
</feature>
<protein>
    <submittedName>
        <fullName evidence="3">2840_t:CDS:1</fullName>
    </submittedName>
</protein>
<sequence>KMSKSVVYENIPIIDISQFKTDQQTCVQQTKDACENLGFFYVKNHGISQEKIAEIFNISKLYFEQQPQEEKLKYSMNERYHGYAGMCAENLDTKRTNGDVKECFTFGGFNDNNEAITQVLPPFFEERTESIASFFRECHNLCSKIFQILAIALEIPQSEGGMHWLEERHRSSTNTCMRFHHYPSMDKFDPDEIRAGSHTDYGSITILFQKDIGGLEIQPPGTDKWFPVPIIPNHLLINIADCLSFWTKGLFKSIVHRVSFDDENFGLNRYSIAYFCTAGIDIKLEPVPSKLIPVSGNNKDEEILTAGEHLMRRAKAAYGSTK</sequence>
<dbReference type="InterPro" id="IPR027443">
    <property type="entry name" value="IPNS-like_sf"/>
</dbReference>
<dbReference type="GO" id="GO:0016491">
    <property type="term" value="F:oxidoreductase activity"/>
    <property type="evidence" value="ECO:0007669"/>
    <property type="project" value="UniProtKB-KW"/>
</dbReference>
<accession>A0A9N9ENL9</accession>
<dbReference type="Pfam" id="PF03171">
    <property type="entry name" value="2OG-FeII_Oxy"/>
    <property type="match status" value="1"/>
</dbReference>
<dbReference type="Proteomes" id="UP000789405">
    <property type="component" value="Unassembled WGS sequence"/>
</dbReference>
<dbReference type="Gene3D" id="2.60.120.330">
    <property type="entry name" value="B-lactam Antibiotic, Isopenicillin N Synthase, Chain"/>
    <property type="match status" value="1"/>
</dbReference>
<dbReference type="InterPro" id="IPR044861">
    <property type="entry name" value="IPNS-like_FE2OG_OXY"/>
</dbReference>
<evidence type="ECO:0000313" key="3">
    <source>
        <dbReference type="EMBL" id="CAG8685786.1"/>
    </source>
</evidence>
<keyword evidence="1" id="KW-0560">Oxidoreductase</keyword>
<dbReference type="InterPro" id="IPR026992">
    <property type="entry name" value="DIOX_N"/>
</dbReference>
<dbReference type="SUPFAM" id="SSF51197">
    <property type="entry name" value="Clavaminate synthase-like"/>
    <property type="match status" value="1"/>
</dbReference>
<reference evidence="3" key="1">
    <citation type="submission" date="2021-06" db="EMBL/GenBank/DDBJ databases">
        <authorList>
            <person name="Kallberg Y."/>
            <person name="Tangrot J."/>
            <person name="Rosling A."/>
        </authorList>
    </citation>
    <scope>NUCLEOTIDE SEQUENCE</scope>
    <source>
        <strain evidence="3">MA453B</strain>
    </source>
</reference>
<evidence type="ECO:0000313" key="4">
    <source>
        <dbReference type="Proteomes" id="UP000789405"/>
    </source>
</evidence>
<dbReference type="InterPro" id="IPR050231">
    <property type="entry name" value="Iron_ascorbate_oxido_reductase"/>
</dbReference>
<keyword evidence="1" id="KW-0479">Metal-binding</keyword>
<dbReference type="PROSITE" id="PS51471">
    <property type="entry name" value="FE2OG_OXY"/>
    <property type="match status" value="1"/>
</dbReference>
<dbReference type="EMBL" id="CAJVPY010007786">
    <property type="protein sequence ID" value="CAG8685786.1"/>
    <property type="molecule type" value="Genomic_DNA"/>
</dbReference>
<keyword evidence="1" id="KW-0408">Iron</keyword>
<gene>
    <name evidence="3" type="ORF">DERYTH_LOCUS12099</name>
</gene>
<dbReference type="OrthoDB" id="406156at2759"/>
<name>A0A9N9ENL9_9GLOM</name>